<dbReference type="PRINTS" id="PR01703">
    <property type="entry name" value="MNSODISMTASE"/>
</dbReference>
<feature type="region of interest" description="Disordered" evidence="14">
    <location>
        <begin position="23"/>
        <end position="50"/>
    </location>
</feature>
<feature type="binding site" evidence="12">
    <location>
        <position position="75"/>
    </location>
    <ligand>
        <name>Mn(2+)</name>
        <dbReference type="ChEBI" id="CHEBI:29035"/>
    </ligand>
</feature>
<keyword evidence="15" id="KW-0732">Signal</keyword>
<dbReference type="Proteomes" id="UP000298138">
    <property type="component" value="Unassembled WGS sequence"/>
</dbReference>
<keyword evidence="6 12" id="KW-0479">Metal-binding</keyword>
<proteinExistence type="inferred from homology"/>
<evidence type="ECO:0000256" key="8">
    <source>
        <dbReference type="ARBA" id="ARBA00023002"/>
    </source>
</evidence>
<evidence type="ECO:0000256" key="3">
    <source>
        <dbReference type="ARBA" id="ARBA00004305"/>
    </source>
</evidence>
<keyword evidence="10" id="KW-0464">Manganese</keyword>
<evidence type="ECO:0000256" key="14">
    <source>
        <dbReference type="SAM" id="MobiDB-lite"/>
    </source>
</evidence>
<reference evidence="18 19" key="1">
    <citation type="submission" date="2019-04" db="EMBL/GenBank/DDBJ databases">
        <title>Comparative genomics and transcriptomics to analyze fruiting body development in filamentous ascomycetes.</title>
        <authorList>
            <consortium name="DOE Joint Genome Institute"/>
            <person name="Lutkenhaus R."/>
            <person name="Traeger S."/>
            <person name="Breuer J."/>
            <person name="Kuo A."/>
            <person name="Lipzen A."/>
            <person name="Pangilinan J."/>
            <person name="Dilworth D."/>
            <person name="Sandor L."/>
            <person name="Poggeler S."/>
            <person name="Barry K."/>
            <person name="Grigoriev I.V."/>
            <person name="Nowrousian M."/>
        </authorList>
    </citation>
    <scope>NUCLEOTIDE SEQUENCE [LARGE SCALE GENOMIC DNA]</scope>
    <source>
        <strain evidence="18 19">CBS 389.68</strain>
    </source>
</reference>
<evidence type="ECO:0000256" key="1">
    <source>
        <dbReference type="ARBA" id="ARBA00001936"/>
    </source>
</evidence>
<evidence type="ECO:0000256" key="13">
    <source>
        <dbReference type="RuleBase" id="RU000414"/>
    </source>
</evidence>
<keyword evidence="7" id="KW-0809">Transit peptide</keyword>
<dbReference type="Gene3D" id="3.55.40.20">
    <property type="entry name" value="Iron/manganese superoxide dismutase, C-terminal domain"/>
    <property type="match status" value="1"/>
</dbReference>
<keyword evidence="9" id="KW-0496">Mitochondrion</keyword>
<dbReference type="InterPro" id="IPR019832">
    <property type="entry name" value="Mn/Fe_SOD_C"/>
</dbReference>
<dbReference type="Pfam" id="PF02777">
    <property type="entry name" value="Sod_Fe_C"/>
    <property type="match status" value="1"/>
</dbReference>
<comment type="catalytic activity">
    <reaction evidence="11 13">
        <text>2 superoxide + 2 H(+) = H2O2 + O2</text>
        <dbReference type="Rhea" id="RHEA:20696"/>
        <dbReference type="ChEBI" id="CHEBI:15378"/>
        <dbReference type="ChEBI" id="CHEBI:15379"/>
        <dbReference type="ChEBI" id="CHEBI:16240"/>
        <dbReference type="ChEBI" id="CHEBI:18421"/>
        <dbReference type="EC" id="1.15.1.1"/>
    </reaction>
</comment>
<feature type="binding site" evidence="12">
    <location>
        <position position="217"/>
    </location>
    <ligand>
        <name>Mn(2+)</name>
        <dbReference type="ChEBI" id="CHEBI:29035"/>
    </ligand>
</feature>
<evidence type="ECO:0000256" key="11">
    <source>
        <dbReference type="ARBA" id="ARBA00049204"/>
    </source>
</evidence>
<accession>A0A4S2MLX5</accession>
<dbReference type="AlphaFoldDB" id="A0A4S2MLX5"/>
<feature type="binding site" evidence="12">
    <location>
        <position position="213"/>
    </location>
    <ligand>
        <name>Mn(2+)</name>
        <dbReference type="ChEBI" id="CHEBI:29035"/>
    </ligand>
</feature>
<evidence type="ECO:0000256" key="2">
    <source>
        <dbReference type="ARBA" id="ARBA00002170"/>
    </source>
</evidence>
<dbReference type="InterPro" id="IPR019831">
    <property type="entry name" value="Mn/Fe_SOD_N"/>
</dbReference>
<dbReference type="InterPro" id="IPR019833">
    <property type="entry name" value="Mn/Fe_SOD_BS"/>
</dbReference>
<dbReference type="PANTHER" id="PTHR11404:SF29">
    <property type="entry name" value="SUPEROXIDE DISMUTASE"/>
    <property type="match status" value="1"/>
</dbReference>
<dbReference type="EMBL" id="ML220147">
    <property type="protein sequence ID" value="TGZ77973.1"/>
    <property type="molecule type" value="Genomic_DNA"/>
</dbReference>
<dbReference type="Gene3D" id="1.10.287.990">
    <property type="entry name" value="Fe,Mn superoxide dismutase (SOD) domain"/>
    <property type="match status" value="1"/>
</dbReference>
<comment type="cofactor">
    <cofactor evidence="1">
        <name>Mn(2+)</name>
        <dbReference type="ChEBI" id="CHEBI:29035"/>
    </cofactor>
</comment>
<evidence type="ECO:0000259" key="17">
    <source>
        <dbReference type="Pfam" id="PF02777"/>
    </source>
</evidence>
<dbReference type="InterPro" id="IPR050265">
    <property type="entry name" value="Fe/Mn_Superoxide_Dismutase"/>
</dbReference>
<comment type="subunit">
    <text evidence="5">Homotetramer.</text>
</comment>
<evidence type="ECO:0000256" key="4">
    <source>
        <dbReference type="ARBA" id="ARBA00008714"/>
    </source>
</evidence>
<comment type="function">
    <text evidence="13">Destroys radicals which are normally produced within the cells and which are toxic to biological systems.</text>
</comment>
<feature type="binding site" evidence="12">
    <location>
        <position position="119"/>
    </location>
    <ligand>
        <name>Mn(2+)</name>
        <dbReference type="ChEBI" id="CHEBI:29035"/>
    </ligand>
</feature>
<evidence type="ECO:0000256" key="6">
    <source>
        <dbReference type="ARBA" id="ARBA00022723"/>
    </source>
</evidence>
<dbReference type="InterPro" id="IPR001189">
    <property type="entry name" value="Mn/Fe_SOD"/>
</dbReference>
<comment type="function">
    <text evidence="2">Destroys superoxide anion radicals which are normally produced within the cells and which are toxic to biological systems.</text>
</comment>
<organism evidence="18 19">
    <name type="scientific">Ascodesmis nigricans</name>
    <dbReference type="NCBI Taxonomy" id="341454"/>
    <lineage>
        <taxon>Eukaryota</taxon>
        <taxon>Fungi</taxon>
        <taxon>Dikarya</taxon>
        <taxon>Ascomycota</taxon>
        <taxon>Pezizomycotina</taxon>
        <taxon>Pezizomycetes</taxon>
        <taxon>Pezizales</taxon>
        <taxon>Ascodesmidaceae</taxon>
        <taxon>Ascodesmis</taxon>
    </lineage>
</organism>
<evidence type="ECO:0000256" key="9">
    <source>
        <dbReference type="ARBA" id="ARBA00023128"/>
    </source>
</evidence>
<dbReference type="EC" id="1.15.1.1" evidence="13"/>
<evidence type="ECO:0000256" key="15">
    <source>
        <dbReference type="SAM" id="SignalP"/>
    </source>
</evidence>
<dbReference type="InParanoid" id="A0A4S2MLX5"/>
<dbReference type="PANTHER" id="PTHR11404">
    <property type="entry name" value="SUPEROXIDE DISMUTASE 2"/>
    <property type="match status" value="1"/>
</dbReference>
<sequence>MKTLLLPLTLLLTLASATPIADPTATLHTPDLHRRQATTTSSSPTSTPSAYALPTLPYGLSDLEPHISREIVETHHTKHHATFISNMNLAVRDLQSGNITNIANILSSFRYNAGAHINHSLFWLSLAKTNSTQAMATPSREREALSSLTGQILSQWGSYDAMWEALVEKAKELTGSGWVWLVRGPGNLNTVEVKLTTDQTPMMDPWTPIFCIDLWEHAYYPQYKNDKMAYLRSIKNIINWDEAEKRYSKTKLSPVVGTEW</sequence>
<evidence type="ECO:0000259" key="16">
    <source>
        <dbReference type="Pfam" id="PF00081"/>
    </source>
</evidence>
<evidence type="ECO:0000256" key="5">
    <source>
        <dbReference type="ARBA" id="ARBA00011881"/>
    </source>
</evidence>
<dbReference type="SUPFAM" id="SSF54719">
    <property type="entry name" value="Fe,Mn superoxide dismutase (SOD), C-terminal domain"/>
    <property type="match status" value="1"/>
</dbReference>
<dbReference type="InterPro" id="IPR036314">
    <property type="entry name" value="SOD_C_sf"/>
</dbReference>
<dbReference type="OrthoDB" id="239262at2759"/>
<evidence type="ECO:0000313" key="19">
    <source>
        <dbReference type="Proteomes" id="UP000298138"/>
    </source>
</evidence>
<comment type="subcellular location">
    <subcellularLocation>
        <location evidence="3">Mitochondrion matrix</location>
    </subcellularLocation>
</comment>
<dbReference type="PIRSF" id="PIRSF000349">
    <property type="entry name" value="SODismutase"/>
    <property type="match status" value="1"/>
</dbReference>
<evidence type="ECO:0000256" key="10">
    <source>
        <dbReference type="ARBA" id="ARBA00023211"/>
    </source>
</evidence>
<protein>
    <recommendedName>
        <fullName evidence="13">Superoxide dismutase</fullName>
        <ecNumber evidence="13">1.15.1.1</ecNumber>
    </recommendedName>
</protein>
<feature type="domain" description="Manganese/iron superoxide dismutase N-terminal" evidence="16">
    <location>
        <begin position="51"/>
        <end position="126"/>
    </location>
</feature>
<comment type="similarity">
    <text evidence="4 13">Belongs to the iron/manganese superoxide dismutase family.</text>
</comment>
<evidence type="ECO:0000256" key="7">
    <source>
        <dbReference type="ARBA" id="ARBA00022946"/>
    </source>
</evidence>
<name>A0A4S2MLX5_9PEZI</name>
<evidence type="ECO:0000256" key="12">
    <source>
        <dbReference type="PIRSR" id="PIRSR000349-1"/>
    </source>
</evidence>
<feature type="domain" description="Manganese/iron superoxide dismutase C-terminal" evidence="17">
    <location>
        <begin position="147"/>
        <end position="246"/>
    </location>
</feature>
<feature type="signal peptide" evidence="15">
    <location>
        <begin position="1"/>
        <end position="17"/>
    </location>
</feature>
<dbReference type="GO" id="GO:0005759">
    <property type="term" value="C:mitochondrial matrix"/>
    <property type="evidence" value="ECO:0007669"/>
    <property type="project" value="UniProtKB-SubCell"/>
</dbReference>
<feature type="chain" id="PRO_5020984715" description="Superoxide dismutase" evidence="15">
    <location>
        <begin position="18"/>
        <end position="260"/>
    </location>
</feature>
<dbReference type="SUPFAM" id="SSF46609">
    <property type="entry name" value="Fe,Mn superoxide dismutase (SOD), N-terminal domain"/>
    <property type="match status" value="1"/>
</dbReference>
<dbReference type="PROSITE" id="PS00088">
    <property type="entry name" value="SOD_MN"/>
    <property type="match status" value="1"/>
</dbReference>
<dbReference type="InterPro" id="IPR036324">
    <property type="entry name" value="Mn/Fe_SOD_N_sf"/>
</dbReference>
<dbReference type="Pfam" id="PF00081">
    <property type="entry name" value="Sod_Fe_N"/>
    <property type="match status" value="1"/>
</dbReference>
<dbReference type="STRING" id="341454.A0A4S2MLX5"/>
<evidence type="ECO:0000313" key="18">
    <source>
        <dbReference type="EMBL" id="TGZ77973.1"/>
    </source>
</evidence>
<dbReference type="GO" id="GO:0004784">
    <property type="term" value="F:superoxide dismutase activity"/>
    <property type="evidence" value="ECO:0007669"/>
    <property type="project" value="UniProtKB-EC"/>
</dbReference>
<dbReference type="GO" id="GO:0030145">
    <property type="term" value="F:manganese ion binding"/>
    <property type="evidence" value="ECO:0007669"/>
    <property type="project" value="TreeGrafter"/>
</dbReference>
<feature type="compositionally biased region" description="Low complexity" evidence="14">
    <location>
        <begin position="38"/>
        <end position="49"/>
    </location>
</feature>
<gene>
    <name evidence="18" type="ORF">EX30DRAFT_310595</name>
</gene>
<keyword evidence="8 13" id="KW-0560">Oxidoreductase</keyword>
<keyword evidence="19" id="KW-1185">Reference proteome</keyword>